<name>A0ABR4QN73_9CEST</name>
<keyword evidence="2" id="KW-1185">Reference proteome</keyword>
<protein>
    <submittedName>
        <fullName evidence="1">Uncharacterized protein</fullName>
    </submittedName>
</protein>
<sequence>MPSVDPSNGSSNALDLSQGWICDMPCGQGAAYTGAPSVCLLDPIHLKVLLESLLLHNREELVSGERAILCFARSTTSSPFSSSFQSRFFPSGDDCRLSGAPAIQEWVLLRR</sequence>
<dbReference type="EMBL" id="JAKROA010000002">
    <property type="protein sequence ID" value="KAL5110987.1"/>
    <property type="molecule type" value="Genomic_DNA"/>
</dbReference>
<accession>A0ABR4QN73</accession>
<evidence type="ECO:0000313" key="2">
    <source>
        <dbReference type="Proteomes" id="UP001651158"/>
    </source>
</evidence>
<evidence type="ECO:0000313" key="1">
    <source>
        <dbReference type="EMBL" id="KAL5110987.1"/>
    </source>
</evidence>
<reference evidence="1 2" key="1">
    <citation type="journal article" date="2022" name="Front. Cell. Infect. Microbiol.">
        <title>The Genomes of Two Strains of Taenia crassiceps the Animal Model for the Study of Human Cysticercosis.</title>
        <authorList>
            <person name="Bobes R.J."/>
            <person name="Estrada K."/>
            <person name="Rios-Valencia D.G."/>
            <person name="Calderon-Gallegos A."/>
            <person name="de la Torre P."/>
            <person name="Carrero J.C."/>
            <person name="Sanchez-Flores A."/>
            <person name="Laclette J.P."/>
        </authorList>
    </citation>
    <scope>NUCLEOTIDE SEQUENCE [LARGE SCALE GENOMIC DNA]</scope>
    <source>
        <strain evidence="1">WFUcys</strain>
    </source>
</reference>
<dbReference type="Proteomes" id="UP001651158">
    <property type="component" value="Unassembled WGS sequence"/>
</dbReference>
<comment type="caution">
    <text evidence="1">The sequence shown here is derived from an EMBL/GenBank/DDBJ whole genome shotgun (WGS) entry which is preliminary data.</text>
</comment>
<proteinExistence type="predicted"/>
<gene>
    <name evidence="1" type="ORF">TcWFU_009871</name>
</gene>
<organism evidence="1 2">
    <name type="scientific">Taenia crassiceps</name>
    <dbReference type="NCBI Taxonomy" id="6207"/>
    <lineage>
        <taxon>Eukaryota</taxon>
        <taxon>Metazoa</taxon>
        <taxon>Spiralia</taxon>
        <taxon>Lophotrochozoa</taxon>
        <taxon>Platyhelminthes</taxon>
        <taxon>Cestoda</taxon>
        <taxon>Eucestoda</taxon>
        <taxon>Cyclophyllidea</taxon>
        <taxon>Taeniidae</taxon>
        <taxon>Taenia</taxon>
    </lineage>
</organism>